<dbReference type="RefSeq" id="WP_369277398.1">
    <property type="nucleotide sequence ID" value="NZ_JBJVMW010000011.1"/>
</dbReference>
<name>A0ABW9IPN4_STRGJ</name>
<dbReference type="Proteomes" id="UP001631993">
    <property type="component" value="Unassembled WGS sequence"/>
</dbReference>
<protein>
    <submittedName>
        <fullName evidence="1">Uncharacterized protein</fullName>
    </submittedName>
</protein>
<accession>A0ABW9IPN4</accession>
<keyword evidence="2" id="KW-1185">Reference proteome</keyword>
<gene>
    <name evidence="1" type="ORF">ACKI1S_23400</name>
</gene>
<reference evidence="1 2" key="1">
    <citation type="submission" date="2024-12" db="EMBL/GenBank/DDBJ databases">
        <title>Forecasting of Potato common scab and diversities of Pathogenic streptomyces spp. in china.</title>
        <authorList>
            <person name="Handique U."/>
            <person name="Wu J."/>
        </authorList>
    </citation>
    <scope>NUCLEOTIDE SEQUENCE [LARGE SCALE GENOMIC DNA]</scope>
    <source>
        <strain evidence="1 2">ZRIMU1585</strain>
    </source>
</reference>
<sequence>MLTATARAEWMALQVFISAKEDNGRAVTHDLVDAVMSRDADKEQGKANKETVRWIIRKQAASEGVRVIFTDDERYWTIREQLHHMSGDAVQAMRNEIAEGGHDDPRAWDKVLVDAISVHLSNRVPPARLWGCAPVSIRLWTEPRRPAVEEQPASIEKPAPADDVKARCRAVGFAAKWWAEQHTEEPTDEALRATFTHCVKPPRPELYPVIRETIAAEMPPAAAAPLFAALAAHEAVRDASLSQSPHDLHAVVCHMETLPFAAPISLHPELREARDAAEEAWQALRTADSLTARNAAHDKARTAVERAGAVILAVAPHAHRMHGTDMPATADGIRAAALAYNAVDGAPEELSAVETGMPTVRVRCRSDSGTGWTVTATITAGVDSSVGHIPAHPPIVVKFRKRDGRQDAAANARRVFGALLRVDVPVAYDLDRRP</sequence>
<evidence type="ECO:0000313" key="1">
    <source>
        <dbReference type="EMBL" id="MFM9649078.1"/>
    </source>
</evidence>
<dbReference type="EMBL" id="JBJVNE010000011">
    <property type="protein sequence ID" value="MFM9649078.1"/>
    <property type="molecule type" value="Genomic_DNA"/>
</dbReference>
<comment type="caution">
    <text evidence="1">The sequence shown here is derived from an EMBL/GenBank/DDBJ whole genome shotgun (WGS) entry which is preliminary data.</text>
</comment>
<organism evidence="1 2">
    <name type="scientific">Streptomyces galilaeus</name>
    <dbReference type="NCBI Taxonomy" id="33899"/>
    <lineage>
        <taxon>Bacteria</taxon>
        <taxon>Bacillati</taxon>
        <taxon>Actinomycetota</taxon>
        <taxon>Actinomycetes</taxon>
        <taxon>Kitasatosporales</taxon>
        <taxon>Streptomycetaceae</taxon>
        <taxon>Streptomyces</taxon>
    </lineage>
</organism>
<evidence type="ECO:0000313" key="2">
    <source>
        <dbReference type="Proteomes" id="UP001631993"/>
    </source>
</evidence>
<proteinExistence type="predicted"/>